<feature type="non-terminal residue" evidence="1">
    <location>
        <position position="1"/>
    </location>
</feature>
<proteinExistence type="predicted"/>
<dbReference type="EMBL" id="JAKOGG010000595">
    <property type="protein sequence ID" value="MCS4559015.1"/>
    <property type="molecule type" value="Genomic_DNA"/>
</dbReference>
<accession>A0ABT2FRP2</accession>
<name>A0ABT2FRP2_9GAMM</name>
<organism evidence="1 2">
    <name type="scientific">Shewanella electrica</name>
    <dbReference type="NCBI Taxonomy" id="515560"/>
    <lineage>
        <taxon>Bacteria</taxon>
        <taxon>Pseudomonadati</taxon>
        <taxon>Pseudomonadota</taxon>
        <taxon>Gammaproteobacteria</taxon>
        <taxon>Alteromonadales</taxon>
        <taxon>Shewanellaceae</taxon>
        <taxon>Shewanella</taxon>
    </lineage>
</organism>
<gene>
    <name evidence="1" type="ORF">L9G74_21585</name>
</gene>
<dbReference type="Proteomes" id="UP001201549">
    <property type="component" value="Unassembled WGS sequence"/>
</dbReference>
<reference evidence="1 2" key="1">
    <citation type="submission" date="2022-02" db="EMBL/GenBank/DDBJ databases">
        <authorList>
            <person name="Zhuang L."/>
        </authorList>
    </citation>
    <scope>NUCLEOTIDE SEQUENCE [LARGE SCALE GENOMIC DNA]</scope>
    <source>
        <strain evidence="1 2">C32</strain>
    </source>
</reference>
<dbReference type="RefSeq" id="WP_238898886.1">
    <property type="nucleotide sequence ID" value="NZ_JAKOGG010000595.1"/>
</dbReference>
<comment type="caution">
    <text evidence="1">The sequence shown here is derived from an EMBL/GenBank/DDBJ whole genome shotgun (WGS) entry which is preliminary data.</text>
</comment>
<reference evidence="2" key="2">
    <citation type="submission" date="2023-07" db="EMBL/GenBank/DDBJ databases">
        <title>Shewanella mangrovi sp. nov., an acetaldehyde- degrading bacterium isolated from mangrove sediment.</title>
        <authorList>
            <person name="Liu Y."/>
        </authorList>
    </citation>
    <scope>NUCLEOTIDE SEQUENCE [LARGE SCALE GENOMIC DNA]</scope>
    <source>
        <strain evidence="2">C32</strain>
    </source>
</reference>
<evidence type="ECO:0000313" key="2">
    <source>
        <dbReference type="Proteomes" id="UP001201549"/>
    </source>
</evidence>
<sequence>AMALVRMFVAITFAMCIIALLGMTANASVRMRVHILTEKPANLNEQCEWENRAKKCATGLTCIVANQKDGFCKKNQGAKSQ</sequence>
<evidence type="ECO:0000313" key="1">
    <source>
        <dbReference type="EMBL" id="MCS4559015.1"/>
    </source>
</evidence>
<protein>
    <submittedName>
        <fullName evidence="1">Uncharacterized protein</fullName>
    </submittedName>
</protein>
<keyword evidence="2" id="KW-1185">Reference proteome</keyword>